<organism evidence="2 3">
    <name type="scientific">Rhizopogon vinicolor AM-OR11-026</name>
    <dbReference type="NCBI Taxonomy" id="1314800"/>
    <lineage>
        <taxon>Eukaryota</taxon>
        <taxon>Fungi</taxon>
        <taxon>Dikarya</taxon>
        <taxon>Basidiomycota</taxon>
        <taxon>Agaricomycotina</taxon>
        <taxon>Agaricomycetes</taxon>
        <taxon>Agaricomycetidae</taxon>
        <taxon>Boletales</taxon>
        <taxon>Suillineae</taxon>
        <taxon>Rhizopogonaceae</taxon>
        <taxon>Rhizopogon</taxon>
    </lineage>
</organism>
<sequence>MLNPTPAGATPDAHYYLTPLQFPGPSLPHPGPSDILGGLGGDSSGLSSQSQSPLLLLAPPLIQSRAVSPVSGEISRPSSKRITLVKINLVVGDYFKSSGVVAYLGYSKKASELITWLQSKTIVLASLRDIQNALNSTNPSHPNCVLTVIYAILTRWTAHYLAFRHLLDLKFTLDILVRQEKDLGRNSKIVTGDAAAWRKAMEMLKLIEDPVMWIILAWMVGHLQPLALVINFAQAAHCRLDEVLIVFGFLISRYTDLREKATSEEEQTLLWAVIDSLEKRWSKCDQDVFLAAVILNPLYRTKPFARFRKFMNAGVITLLFGQVLTKLRSSLGLRNLINLAELRLHLRDEYMRMGDKKTRLRRVRKIIPDPPMHPPPPTTLEPSTDTIPDDLTVSEQLDDEDNDDHSLGGIASVLTQHSADDEDTAEYGSFFDKIPLQQLFHFADDSWVKFTEGFGMRSIGDELDFYELVDMDAE</sequence>
<proteinExistence type="predicted"/>
<feature type="compositionally biased region" description="Pro residues" evidence="1">
    <location>
        <begin position="368"/>
        <end position="379"/>
    </location>
</feature>
<dbReference type="SUPFAM" id="SSF53098">
    <property type="entry name" value="Ribonuclease H-like"/>
    <property type="match status" value="1"/>
</dbReference>
<protein>
    <submittedName>
        <fullName evidence="2">Uncharacterized protein</fullName>
    </submittedName>
</protein>
<reference evidence="2 3" key="1">
    <citation type="submission" date="2016-06" db="EMBL/GenBank/DDBJ databases">
        <title>Comparative genomics of the ectomycorrhizal sister species Rhizopogon vinicolor and Rhizopogon vesiculosus (Basidiomycota: Boletales) reveals a divergence of the mating type B locus.</title>
        <authorList>
            <consortium name="DOE Joint Genome Institute"/>
            <person name="Mujic A.B."/>
            <person name="Kuo A."/>
            <person name="Tritt A."/>
            <person name="Lipzen A."/>
            <person name="Chen C."/>
            <person name="Johnson J."/>
            <person name="Sharma A."/>
            <person name="Barry K."/>
            <person name="Grigoriev I.V."/>
            <person name="Spatafora J.W."/>
        </authorList>
    </citation>
    <scope>NUCLEOTIDE SEQUENCE [LARGE SCALE GENOMIC DNA]</scope>
    <source>
        <strain evidence="2 3">AM-OR11-026</strain>
    </source>
</reference>
<dbReference type="EMBL" id="KV449650">
    <property type="protein sequence ID" value="OAX31032.1"/>
    <property type="molecule type" value="Genomic_DNA"/>
</dbReference>
<evidence type="ECO:0000313" key="3">
    <source>
        <dbReference type="Proteomes" id="UP000092154"/>
    </source>
</evidence>
<dbReference type="OrthoDB" id="3270520at2759"/>
<feature type="non-terminal residue" evidence="2">
    <location>
        <position position="474"/>
    </location>
</feature>
<dbReference type="STRING" id="1314800.A0A1B7MEK0"/>
<feature type="region of interest" description="Disordered" evidence="1">
    <location>
        <begin position="366"/>
        <end position="390"/>
    </location>
</feature>
<dbReference type="Proteomes" id="UP000092154">
    <property type="component" value="Unassembled WGS sequence"/>
</dbReference>
<accession>A0A1B7MEK0</accession>
<evidence type="ECO:0000313" key="2">
    <source>
        <dbReference type="EMBL" id="OAX31032.1"/>
    </source>
</evidence>
<evidence type="ECO:0000256" key="1">
    <source>
        <dbReference type="SAM" id="MobiDB-lite"/>
    </source>
</evidence>
<keyword evidence="3" id="KW-1185">Reference proteome</keyword>
<dbReference type="InParanoid" id="A0A1B7MEK0"/>
<name>A0A1B7MEK0_9AGAM</name>
<gene>
    <name evidence="2" type="ORF">K503DRAFT_806433</name>
</gene>
<dbReference type="AlphaFoldDB" id="A0A1B7MEK0"/>
<dbReference type="InterPro" id="IPR012337">
    <property type="entry name" value="RNaseH-like_sf"/>
</dbReference>